<organism evidence="1 2">
    <name type="scientific">Pseudomonas phage vB_PpuM-KoPa-4</name>
    <dbReference type="NCBI Taxonomy" id="3132618"/>
    <lineage>
        <taxon>Viruses</taxon>
        <taxon>Duplodnaviria</taxon>
        <taxon>Heunggongvirae</taxon>
        <taxon>Uroviricota</taxon>
        <taxon>Caudoviricetes</taxon>
        <taxon>Vandenendeviridae</taxon>
        <taxon>Gorskivirinae</taxon>
        <taxon>Tartuvirus</taxon>
        <taxon>Tartuvirus kopa4</taxon>
    </lineage>
</organism>
<reference evidence="1" key="1">
    <citation type="submission" date="2024-03" db="EMBL/GenBank/DDBJ databases">
        <title>Isolation and characterization of a phage collection against Pseudomonas putida.</title>
        <authorList>
            <person name="Brauer A."/>
            <person name="Rosendahl S."/>
            <person name="Kangsep A."/>
            <person name="Rikberg R."/>
            <person name="Lewanczyk A.C."/>
            <person name="Horak R."/>
            <person name="Tamman H."/>
        </authorList>
    </citation>
    <scope>NUCLEOTIDE SEQUENCE</scope>
</reference>
<keyword evidence="2" id="KW-1185">Reference proteome</keyword>
<sequence>MKQCKSCLDVKPLTEFYTNGKQPSGKQKFKPSCIICEENDRRSFVEEKRRILSDMFGDSCSVCGYGRCSAALEFHHVDPSVKEIKPSSLIHNHSTIERMLREVEKCILVCANCHREIHHNACVV</sequence>
<evidence type="ECO:0000313" key="1">
    <source>
        <dbReference type="EMBL" id="WYV99337.1"/>
    </source>
</evidence>
<keyword evidence="1" id="KW-0540">Nuclease</keyword>
<gene>
    <name evidence="1" type="ORF">KoPa4_00184</name>
</gene>
<proteinExistence type="predicted"/>
<dbReference type="GO" id="GO:0004519">
    <property type="term" value="F:endonuclease activity"/>
    <property type="evidence" value="ECO:0007669"/>
    <property type="project" value="UniProtKB-KW"/>
</dbReference>
<keyword evidence="1" id="KW-0255">Endonuclease</keyword>
<dbReference type="EMBL" id="PP496414">
    <property type="protein sequence ID" value="WYV99337.1"/>
    <property type="molecule type" value="Genomic_DNA"/>
</dbReference>
<evidence type="ECO:0000313" key="2">
    <source>
        <dbReference type="Proteomes" id="UP001433872"/>
    </source>
</evidence>
<dbReference type="Proteomes" id="UP001433872">
    <property type="component" value="Segment"/>
</dbReference>
<accession>A0AAX4MY45</accession>
<keyword evidence="1" id="KW-0378">Hydrolase</keyword>
<name>A0AAX4MY45_9CAUD</name>
<protein>
    <submittedName>
        <fullName evidence="1">HNH endonuclease</fullName>
    </submittedName>
</protein>